<dbReference type="Proteomes" id="UP001352852">
    <property type="component" value="Unassembled WGS sequence"/>
</dbReference>
<keyword evidence="2" id="KW-1185">Reference proteome</keyword>
<accession>A0ABU7EWU3</accession>
<sequence>MDLHHLVHPSSSIQMSEGATLICSNNYVQVLTASCGFSVPEMNMIWGKMFVSTTEVKHLVKMLLKLLNEEHISTKYCRNVYKRLKTSEENRQINLPIIILVLGIRSINSW</sequence>
<evidence type="ECO:0000313" key="2">
    <source>
        <dbReference type="Proteomes" id="UP001352852"/>
    </source>
</evidence>
<organism evidence="1 2">
    <name type="scientific">Characodon lateralis</name>
    <dbReference type="NCBI Taxonomy" id="208331"/>
    <lineage>
        <taxon>Eukaryota</taxon>
        <taxon>Metazoa</taxon>
        <taxon>Chordata</taxon>
        <taxon>Craniata</taxon>
        <taxon>Vertebrata</taxon>
        <taxon>Euteleostomi</taxon>
        <taxon>Actinopterygii</taxon>
        <taxon>Neopterygii</taxon>
        <taxon>Teleostei</taxon>
        <taxon>Neoteleostei</taxon>
        <taxon>Acanthomorphata</taxon>
        <taxon>Ovalentaria</taxon>
        <taxon>Atherinomorphae</taxon>
        <taxon>Cyprinodontiformes</taxon>
        <taxon>Goodeidae</taxon>
        <taxon>Characodon</taxon>
    </lineage>
</organism>
<evidence type="ECO:0000313" key="1">
    <source>
        <dbReference type="EMBL" id="MED6291642.1"/>
    </source>
</evidence>
<reference evidence="1 2" key="1">
    <citation type="submission" date="2021-06" db="EMBL/GenBank/DDBJ databases">
        <authorList>
            <person name="Palmer J.M."/>
        </authorList>
    </citation>
    <scope>NUCLEOTIDE SEQUENCE [LARGE SCALE GENOMIC DNA]</scope>
    <source>
        <strain evidence="1 2">CL_MEX2019</strain>
        <tissue evidence="1">Muscle</tissue>
    </source>
</reference>
<comment type="caution">
    <text evidence="1">The sequence shown here is derived from an EMBL/GenBank/DDBJ whole genome shotgun (WGS) entry which is preliminary data.</text>
</comment>
<protein>
    <submittedName>
        <fullName evidence="1">Uncharacterized protein</fullName>
    </submittedName>
</protein>
<gene>
    <name evidence="1" type="ORF">CHARACLAT_025649</name>
</gene>
<name>A0ABU7EWU3_9TELE</name>
<dbReference type="EMBL" id="JAHUTJ010068563">
    <property type="protein sequence ID" value="MED6291642.1"/>
    <property type="molecule type" value="Genomic_DNA"/>
</dbReference>
<proteinExistence type="predicted"/>